<protein>
    <submittedName>
        <fullName evidence="2">Phosphoglycerate mutase-like protein</fullName>
    </submittedName>
</protein>
<dbReference type="Gene3D" id="3.40.50.1240">
    <property type="entry name" value="Phosphoglycerate mutase-like"/>
    <property type="match status" value="1"/>
</dbReference>
<evidence type="ECO:0000313" key="3">
    <source>
        <dbReference type="Proteomes" id="UP000218334"/>
    </source>
</evidence>
<reference evidence="3" key="1">
    <citation type="journal article" date="2017" name="Nat. Ecol. Evol.">
        <title>Genome expansion and lineage-specific genetic innovations in the forest pathogenic fungi Armillaria.</title>
        <authorList>
            <person name="Sipos G."/>
            <person name="Prasanna A.N."/>
            <person name="Walter M.C."/>
            <person name="O'Connor E."/>
            <person name="Balint B."/>
            <person name="Krizsan K."/>
            <person name="Kiss B."/>
            <person name="Hess J."/>
            <person name="Varga T."/>
            <person name="Slot J."/>
            <person name="Riley R."/>
            <person name="Boka B."/>
            <person name="Rigling D."/>
            <person name="Barry K."/>
            <person name="Lee J."/>
            <person name="Mihaltcheva S."/>
            <person name="LaButti K."/>
            <person name="Lipzen A."/>
            <person name="Waldron R."/>
            <person name="Moloney N.M."/>
            <person name="Sperisen C."/>
            <person name="Kredics L."/>
            <person name="Vagvoelgyi C."/>
            <person name="Patrignani A."/>
            <person name="Fitzpatrick D."/>
            <person name="Nagy I."/>
            <person name="Doyle S."/>
            <person name="Anderson J.B."/>
            <person name="Grigoriev I.V."/>
            <person name="Gueldener U."/>
            <person name="Muensterkoetter M."/>
            <person name="Nagy L.G."/>
        </authorList>
    </citation>
    <scope>NUCLEOTIDE SEQUENCE [LARGE SCALE GENOMIC DNA]</scope>
    <source>
        <strain evidence="3">28-4</strain>
    </source>
</reference>
<proteinExistence type="predicted"/>
<dbReference type="SUPFAM" id="SSF53254">
    <property type="entry name" value="Phosphoglycerate mutase-like"/>
    <property type="match status" value="1"/>
</dbReference>
<feature type="transmembrane region" description="Helical" evidence="1">
    <location>
        <begin position="373"/>
        <end position="393"/>
    </location>
</feature>
<organism evidence="2 3">
    <name type="scientific">Armillaria solidipes</name>
    <dbReference type="NCBI Taxonomy" id="1076256"/>
    <lineage>
        <taxon>Eukaryota</taxon>
        <taxon>Fungi</taxon>
        <taxon>Dikarya</taxon>
        <taxon>Basidiomycota</taxon>
        <taxon>Agaricomycotina</taxon>
        <taxon>Agaricomycetes</taxon>
        <taxon>Agaricomycetidae</taxon>
        <taxon>Agaricales</taxon>
        <taxon>Marasmiineae</taxon>
        <taxon>Physalacriaceae</taxon>
        <taxon>Armillaria</taxon>
    </lineage>
</organism>
<dbReference type="PANTHER" id="PTHR11567">
    <property type="entry name" value="ACID PHOSPHATASE-RELATED"/>
    <property type="match status" value="1"/>
</dbReference>
<keyword evidence="1" id="KW-0812">Transmembrane</keyword>
<dbReference type="Proteomes" id="UP000218334">
    <property type="component" value="Unassembled WGS sequence"/>
</dbReference>
<keyword evidence="3" id="KW-1185">Reference proteome</keyword>
<keyword evidence="1" id="KW-1133">Transmembrane helix</keyword>
<evidence type="ECO:0000313" key="2">
    <source>
        <dbReference type="EMBL" id="PBK63964.1"/>
    </source>
</evidence>
<keyword evidence="1" id="KW-0472">Membrane</keyword>
<accession>A0A2H3B527</accession>
<dbReference type="EMBL" id="KZ293455">
    <property type="protein sequence ID" value="PBK63964.1"/>
    <property type="molecule type" value="Genomic_DNA"/>
</dbReference>
<evidence type="ECO:0000256" key="1">
    <source>
        <dbReference type="SAM" id="Phobius"/>
    </source>
</evidence>
<dbReference type="AlphaFoldDB" id="A0A2H3B527"/>
<dbReference type="InterPro" id="IPR029033">
    <property type="entry name" value="His_PPase_superfam"/>
</dbReference>
<sequence length="427" mass="47252">MPNVLGVIVLARNGDRLGYVQDPATYLSSSTHLTPLGAVQSHQLGSYLRSTYLNPSSPSYITGLNPDLADPRQVKVRAKAGGEGDPVFDSTIALLQGLFPPTPRNSIVLANESVVTAPLGGYQYVPVETVEPGNDRSLEPWTSCPAFLKRVAQIHASDEFKAKEKETATVRFFDTVRDYVFGRERSLANITQLTYNQTYAYRLPPSLINTARALANFHEDAMFSDDDINGIGNIAARTLLHTILTSLERIAFDGDPLQLLLIESSYHPFISFFHATDIIDTYPELRGIPDPASSLMIELIRGAPPDTRDFLRFKFRNGSHPAQTVHVFGHREDIPLTEFIYKSQDCVISNNRQWREVCTGRSASASAFSTENLNVNALLALGVFIFALFALGLSFKWRANKKRGVKLAGEETTLQVAEKNLGTVRFV</sequence>
<dbReference type="STRING" id="1076256.A0A2H3B527"/>
<name>A0A2H3B527_9AGAR</name>
<dbReference type="InterPro" id="IPR050645">
    <property type="entry name" value="Histidine_acid_phosphatase"/>
</dbReference>
<dbReference type="GO" id="GO:0016791">
    <property type="term" value="F:phosphatase activity"/>
    <property type="evidence" value="ECO:0007669"/>
    <property type="project" value="TreeGrafter"/>
</dbReference>
<dbReference type="PANTHER" id="PTHR11567:SF142">
    <property type="entry name" value="PHOSPHOGLYCERATE MUTASE-LIKE PROTEIN"/>
    <property type="match status" value="1"/>
</dbReference>
<gene>
    <name evidence="2" type="ORF">ARMSODRAFT_1057033</name>
</gene>